<dbReference type="FunFam" id="1.25.40.180:FF:000039">
    <property type="entry name" value="Uncharacterized protein, isoform B"/>
    <property type="match status" value="1"/>
</dbReference>
<dbReference type="InterPro" id="IPR051367">
    <property type="entry name" value="mRNA_TranslReg/HistoneTransl"/>
</dbReference>
<comment type="subcellular location">
    <subcellularLocation>
        <location evidence="1">Cytoplasm</location>
    </subcellularLocation>
</comment>
<dbReference type="EMBL" id="GIIL01005510">
    <property type="protein sequence ID" value="NOV49236.1"/>
    <property type="molecule type" value="Transcribed_RNA"/>
</dbReference>
<dbReference type="GO" id="GO:0005829">
    <property type="term" value="C:cytosol"/>
    <property type="evidence" value="ECO:0007669"/>
    <property type="project" value="TreeGrafter"/>
</dbReference>
<dbReference type="SMART" id="SM00543">
    <property type="entry name" value="MIF4G"/>
    <property type="match status" value="1"/>
</dbReference>
<reference evidence="6" key="1">
    <citation type="submission" date="2020-03" db="EMBL/GenBank/DDBJ databases">
        <title>Transcriptomic Profiling of the Digestive Tract of the Rat Flea, Xenopsylla cheopis, Following Blood Feeding and Infection with Yersinia pestis.</title>
        <authorList>
            <person name="Bland D.M."/>
            <person name="Martens C.A."/>
            <person name="Virtaneva K."/>
            <person name="Kanakabandi K."/>
            <person name="Long D."/>
            <person name="Rosenke R."/>
            <person name="Saturday G.A."/>
            <person name="Hoyt F.H."/>
            <person name="Bruno D.P."/>
            <person name="Ribeiro J.M.C."/>
            <person name="Hinnebusch J."/>
        </authorList>
    </citation>
    <scope>NUCLEOTIDE SEQUENCE</scope>
</reference>
<evidence type="ECO:0000259" key="5">
    <source>
        <dbReference type="SMART" id="SM00543"/>
    </source>
</evidence>
<evidence type="ECO:0000256" key="1">
    <source>
        <dbReference type="ARBA" id="ARBA00004496"/>
    </source>
</evidence>
<keyword evidence="3" id="KW-0810">Translation regulation</keyword>
<evidence type="ECO:0000256" key="3">
    <source>
        <dbReference type="ARBA" id="ARBA00022845"/>
    </source>
</evidence>
<organism evidence="6">
    <name type="scientific">Xenopsylla cheopis</name>
    <name type="common">Oriental rat flea</name>
    <name type="synonym">Pulex cheopis</name>
    <dbReference type="NCBI Taxonomy" id="163159"/>
    <lineage>
        <taxon>Eukaryota</taxon>
        <taxon>Metazoa</taxon>
        <taxon>Ecdysozoa</taxon>
        <taxon>Arthropoda</taxon>
        <taxon>Hexapoda</taxon>
        <taxon>Insecta</taxon>
        <taxon>Pterygota</taxon>
        <taxon>Neoptera</taxon>
        <taxon>Endopterygota</taxon>
        <taxon>Siphonaptera</taxon>
        <taxon>Pulicidae</taxon>
        <taxon>Xenopsyllinae</taxon>
        <taxon>Xenopsylla</taxon>
    </lineage>
</organism>
<dbReference type="GO" id="GO:0008494">
    <property type="term" value="F:translation activator activity"/>
    <property type="evidence" value="ECO:0007669"/>
    <property type="project" value="TreeGrafter"/>
</dbReference>
<dbReference type="GO" id="GO:0003723">
    <property type="term" value="F:RNA binding"/>
    <property type="evidence" value="ECO:0007669"/>
    <property type="project" value="InterPro"/>
</dbReference>
<dbReference type="GO" id="GO:0006446">
    <property type="term" value="P:regulation of translational initiation"/>
    <property type="evidence" value="ECO:0007669"/>
    <property type="project" value="TreeGrafter"/>
</dbReference>
<evidence type="ECO:0000256" key="2">
    <source>
        <dbReference type="ARBA" id="ARBA00022490"/>
    </source>
</evidence>
<feature type="domain" description="MIF4G" evidence="5">
    <location>
        <begin position="188"/>
        <end position="404"/>
    </location>
</feature>
<dbReference type="Pfam" id="PF02854">
    <property type="entry name" value="MIF4G"/>
    <property type="match status" value="1"/>
</dbReference>
<proteinExistence type="predicted"/>
<evidence type="ECO:0000256" key="4">
    <source>
        <dbReference type="SAM" id="MobiDB-lite"/>
    </source>
</evidence>
<dbReference type="InterPro" id="IPR003890">
    <property type="entry name" value="MIF4G-like_typ-3"/>
</dbReference>
<protein>
    <submittedName>
        <fullName evidence="6">Putative mif4g domain-containing protein</fullName>
    </submittedName>
</protein>
<keyword evidence="2" id="KW-0963">Cytoplasm</keyword>
<accession>A0A6M2DSJ8</accession>
<sequence>MRERSFVRPPSQFQLRDGAAKRRSVHGHGSAHHYNHQQRGKPSLEIYRPPNVRVDSPNKLNVHAKEFTMAMGQQQNLQTSRSSVNLAFNQPQMQHGLQHSKSANIMGLRLQTNNNHHGMKNINRQMSPQIPTIPLMNSASAHIIQNPPKVHFKLDPITNGIENKTPGGLQRSKSMSAADTLARSLSMGLDISSDVPNLGSFPAEIEEIITTACEDPNQLSARALIDLSNSLMQRAVESQKYALPAARLCIKIIANEKRETFLETLINTCRQWYQEREKILRVSIKTKGRTRFTAFMAFLMEMFAQLKRRQLQLKTQCDGISPPMVLLTLLCKCCEECVKPPISSLPEIECLFFVLTCIGRDLESHMPNQLDKLLRQVRDAFLNTSMEPGIRKTLLQLIELQASHWQLPGSTVLYYYPSTK</sequence>
<name>A0A6M2DSJ8_XENCH</name>
<feature type="compositionally biased region" description="Basic residues" evidence="4">
    <location>
        <begin position="21"/>
        <end position="39"/>
    </location>
</feature>
<dbReference type="AlphaFoldDB" id="A0A6M2DSJ8"/>
<dbReference type="Gene3D" id="1.25.40.180">
    <property type="match status" value="1"/>
</dbReference>
<dbReference type="SUPFAM" id="SSF48371">
    <property type="entry name" value="ARM repeat"/>
    <property type="match status" value="1"/>
</dbReference>
<dbReference type="PANTHER" id="PTHR23254">
    <property type="entry name" value="EIF4G DOMAIN PROTEIN"/>
    <property type="match status" value="1"/>
</dbReference>
<evidence type="ECO:0000313" key="6">
    <source>
        <dbReference type="EMBL" id="NOV49236.1"/>
    </source>
</evidence>
<feature type="region of interest" description="Disordered" evidence="4">
    <location>
        <begin position="1"/>
        <end position="52"/>
    </location>
</feature>
<dbReference type="InterPro" id="IPR016024">
    <property type="entry name" value="ARM-type_fold"/>
</dbReference>
<dbReference type="PANTHER" id="PTHR23254:SF16">
    <property type="entry name" value="CBP80_20-DEPENDENT TRANSLATION INITIATION FACTOR"/>
    <property type="match status" value="1"/>
</dbReference>